<dbReference type="RefSeq" id="WP_134199638.1">
    <property type="nucleotide sequence ID" value="NZ_SOQZ01000003.1"/>
</dbReference>
<reference evidence="3 4" key="1">
    <citation type="submission" date="2019-03" db="EMBL/GenBank/DDBJ databases">
        <title>Genomic Encyclopedia of Type Strains, Phase III (KMG-III): the genomes of soil and plant-associated and newly described type strains.</title>
        <authorList>
            <person name="Whitman W."/>
        </authorList>
    </citation>
    <scope>NUCLEOTIDE SEQUENCE [LARGE SCALE GENOMIC DNA]</scope>
    <source>
        <strain evidence="3 4">CGMCC 1.10957</strain>
    </source>
</reference>
<comment type="caution">
    <text evidence="3">The sequence shown here is derived from an EMBL/GenBank/DDBJ whole genome shotgun (WGS) entry which is preliminary data.</text>
</comment>
<name>A0ABY2G4Q0_9FLAO</name>
<protein>
    <submittedName>
        <fullName evidence="3">Glycosyltransferase involved in cell wall biosynthesis</fullName>
    </submittedName>
</protein>
<dbReference type="Pfam" id="PF00534">
    <property type="entry name" value="Glycos_transf_1"/>
    <property type="match status" value="1"/>
</dbReference>
<feature type="domain" description="Glycosyltransferase subfamily 4-like N-terminal" evidence="2">
    <location>
        <begin position="13"/>
        <end position="163"/>
    </location>
</feature>
<feature type="domain" description="Glycosyl transferase family 1" evidence="1">
    <location>
        <begin position="174"/>
        <end position="331"/>
    </location>
</feature>
<organism evidence="3 4">
    <name type="scientific">Meridianimaribacter flavus</name>
    <dbReference type="NCBI Taxonomy" id="571115"/>
    <lineage>
        <taxon>Bacteria</taxon>
        <taxon>Pseudomonadati</taxon>
        <taxon>Bacteroidota</taxon>
        <taxon>Flavobacteriia</taxon>
        <taxon>Flavobacteriales</taxon>
        <taxon>Flavobacteriaceae</taxon>
        <taxon>Meridianimaribacter</taxon>
    </lineage>
</organism>
<dbReference type="PANTHER" id="PTHR12526:SF630">
    <property type="entry name" value="GLYCOSYLTRANSFERASE"/>
    <property type="match status" value="1"/>
</dbReference>
<dbReference type="EMBL" id="SOQZ01000003">
    <property type="protein sequence ID" value="TDY11791.1"/>
    <property type="molecule type" value="Genomic_DNA"/>
</dbReference>
<dbReference type="SUPFAM" id="SSF53756">
    <property type="entry name" value="UDP-Glycosyltransferase/glycogen phosphorylase"/>
    <property type="match status" value="1"/>
</dbReference>
<evidence type="ECO:0000259" key="1">
    <source>
        <dbReference type="Pfam" id="PF00534"/>
    </source>
</evidence>
<dbReference type="PANTHER" id="PTHR12526">
    <property type="entry name" value="GLYCOSYLTRANSFERASE"/>
    <property type="match status" value="1"/>
</dbReference>
<sequence>MRVLQLIDSLEAGGAERMAVNFANALSEHIDRSYLCTTRAEGLLKDTIVPTVGYLFLNKHSTYDIKAYRRFIKFIKTEQIDIVHAHSTSFFLGTLAKLVSPKLTLVWHDHYGNSEMLAKRPYKVLQWCSGYFDWVYCVNENLQTWVKTHLKCKQVFYLTNFVDVLGVKDEETRLKGQDGKRIVCLANLRPQKDHITLLRAFKQIKHMHPDWSLHLVGKDFDDDYAQNLRTFIVAEGLIEQVFLYGSCKGVGYILKQCTIGVLSSRSEGLPLALLEYGLGALAVVATNVGDCKKVIVDAQHGQLVQAEDAEALSKAIQVFINDFEYRTDCAKVLHAFVKQHYSKSVVIERVCEDYQKGVVAYE</sequence>
<dbReference type="Gene3D" id="3.40.50.2000">
    <property type="entry name" value="Glycogen Phosphorylase B"/>
    <property type="match status" value="2"/>
</dbReference>
<dbReference type="Pfam" id="PF13439">
    <property type="entry name" value="Glyco_transf_4"/>
    <property type="match status" value="1"/>
</dbReference>
<evidence type="ECO:0000313" key="4">
    <source>
        <dbReference type="Proteomes" id="UP000294930"/>
    </source>
</evidence>
<evidence type="ECO:0000259" key="2">
    <source>
        <dbReference type="Pfam" id="PF13439"/>
    </source>
</evidence>
<evidence type="ECO:0000313" key="3">
    <source>
        <dbReference type="EMBL" id="TDY11791.1"/>
    </source>
</evidence>
<gene>
    <name evidence="3" type="ORF">A8975_1630</name>
</gene>
<proteinExistence type="predicted"/>
<accession>A0ABY2G4Q0</accession>
<dbReference type="Proteomes" id="UP000294930">
    <property type="component" value="Unassembled WGS sequence"/>
</dbReference>
<dbReference type="InterPro" id="IPR028098">
    <property type="entry name" value="Glyco_trans_4-like_N"/>
</dbReference>
<keyword evidence="4" id="KW-1185">Reference proteome</keyword>
<dbReference type="InterPro" id="IPR001296">
    <property type="entry name" value="Glyco_trans_1"/>
</dbReference>
<dbReference type="CDD" id="cd03811">
    <property type="entry name" value="GT4_GT28_WabH-like"/>
    <property type="match status" value="1"/>
</dbReference>